<keyword evidence="1" id="KW-0229">DNA integration</keyword>
<gene>
    <name evidence="4" type="ORF">S58_59890</name>
</gene>
<dbReference type="GO" id="GO:0003677">
    <property type="term" value="F:DNA binding"/>
    <property type="evidence" value="ECO:0007669"/>
    <property type="project" value="InterPro"/>
</dbReference>
<feature type="domain" description="Tyr recombinase" evidence="3">
    <location>
        <begin position="96"/>
        <end position="302"/>
    </location>
</feature>
<dbReference type="PANTHER" id="PTHR30349:SF88">
    <property type="entry name" value="BLL1584 PROTEIN"/>
    <property type="match status" value="1"/>
</dbReference>
<keyword evidence="5" id="KW-1185">Reference proteome</keyword>
<dbReference type="HOGENOM" id="CLU_027562_17_7_5"/>
<dbReference type="InterPro" id="IPR002104">
    <property type="entry name" value="Integrase_catalytic"/>
</dbReference>
<dbReference type="SUPFAM" id="SSF56349">
    <property type="entry name" value="DNA breaking-rejoining enzymes"/>
    <property type="match status" value="1"/>
</dbReference>
<dbReference type="STRING" id="1245469.S58_59890"/>
<dbReference type="AlphaFoldDB" id="M4ZZN3"/>
<keyword evidence="2" id="KW-0233">DNA recombination</keyword>
<protein>
    <submittedName>
        <fullName evidence="4">Putative Phage integrase</fullName>
    </submittedName>
</protein>
<dbReference type="GO" id="GO:0006310">
    <property type="term" value="P:DNA recombination"/>
    <property type="evidence" value="ECO:0007669"/>
    <property type="project" value="UniProtKB-KW"/>
</dbReference>
<dbReference type="PROSITE" id="PS51898">
    <property type="entry name" value="TYR_RECOMBINASE"/>
    <property type="match status" value="1"/>
</dbReference>
<name>M4ZZN3_9BRAD</name>
<reference evidence="4 5" key="1">
    <citation type="journal article" date="2013" name="Appl. Environ. Microbiol.">
        <title>Genome analysis suggests that the soil oligotrophic bacterium Agromonas oligotrophica (Bradyrhizobium oligotrophicum) is a nitrogen-fixing symbiont of Aeschynomene indica.</title>
        <authorList>
            <person name="Okubo T."/>
            <person name="Fukushima S."/>
            <person name="Itakura M."/>
            <person name="Oshima K."/>
            <person name="Longtonglang A."/>
            <person name="Teaumroong N."/>
            <person name="Mitsui H."/>
            <person name="Hattori M."/>
            <person name="Hattori R."/>
            <person name="Hattori T."/>
            <person name="Minamisawa K."/>
        </authorList>
    </citation>
    <scope>NUCLEOTIDE SEQUENCE [LARGE SCALE GENOMIC DNA]</scope>
    <source>
        <strain evidence="4 5">S58</strain>
    </source>
</reference>
<organism evidence="4 5">
    <name type="scientific">Bradyrhizobium oligotrophicum S58</name>
    <dbReference type="NCBI Taxonomy" id="1245469"/>
    <lineage>
        <taxon>Bacteria</taxon>
        <taxon>Pseudomonadati</taxon>
        <taxon>Pseudomonadota</taxon>
        <taxon>Alphaproteobacteria</taxon>
        <taxon>Hyphomicrobiales</taxon>
        <taxon>Nitrobacteraceae</taxon>
        <taxon>Bradyrhizobium</taxon>
    </lineage>
</organism>
<dbReference type="InterPro" id="IPR013762">
    <property type="entry name" value="Integrase-like_cat_sf"/>
</dbReference>
<evidence type="ECO:0000313" key="5">
    <source>
        <dbReference type="Proteomes" id="UP000011841"/>
    </source>
</evidence>
<evidence type="ECO:0000259" key="3">
    <source>
        <dbReference type="PROSITE" id="PS51898"/>
    </source>
</evidence>
<evidence type="ECO:0000256" key="1">
    <source>
        <dbReference type="ARBA" id="ARBA00022908"/>
    </source>
</evidence>
<accession>M4ZZN3</accession>
<dbReference type="Proteomes" id="UP000011841">
    <property type="component" value="Chromosome"/>
</dbReference>
<dbReference type="CDD" id="cd00796">
    <property type="entry name" value="INT_Rci_Hp1_C"/>
    <property type="match status" value="1"/>
</dbReference>
<evidence type="ECO:0000256" key="2">
    <source>
        <dbReference type="ARBA" id="ARBA00023172"/>
    </source>
</evidence>
<dbReference type="PANTHER" id="PTHR30349">
    <property type="entry name" value="PHAGE INTEGRASE-RELATED"/>
    <property type="match status" value="1"/>
</dbReference>
<evidence type="ECO:0000313" key="4">
    <source>
        <dbReference type="EMBL" id="BAM91965.1"/>
    </source>
</evidence>
<proteinExistence type="predicted"/>
<dbReference type="InterPro" id="IPR011010">
    <property type="entry name" value="DNA_brk_join_enz"/>
</dbReference>
<dbReference type="Gene3D" id="1.10.443.10">
    <property type="entry name" value="Intergrase catalytic core"/>
    <property type="match status" value="1"/>
</dbReference>
<dbReference type="InterPro" id="IPR050090">
    <property type="entry name" value="Tyrosine_recombinase_XerCD"/>
</dbReference>
<dbReference type="eggNOG" id="COG0582">
    <property type="taxonomic scope" value="Bacteria"/>
</dbReference>
<dbReference type="PATRIC" id="fig|1245469.3.peg.6131"/>
<dbReference type="GO" id="GO:0015074">
    <property type="term" value="P:DNA integration"/>
    <property type="evidence" value="ECO:0007669"/>
    <property type="project" value="UniProtKB-KW"/>
</dbReference>
<sequence>MIDIADVLSIYRQDSRDRQASPKKFDGRIERLNDFFGGKMLGEINSGLCAAYVRARGNSGGARRDLEDLRAAIGHHARENLHHAVIHVTLPEKGGPRERWLTREEAARLIWTCWRARETQTVHRGPFKGQKIETHKRPLRHIARFLLIGMYTGTRAGAIASASPVRDEGRSFVDLERGIFYRLAEGKRATNKRQPPVPIPGRLLAHMRRWARLGVVRSHFVEWNGQPVKSVKTGFATAVRMSGLSLKEGNISPHTLRHTAATWLMQRRADPWQASGFLGMSVKVLLDTYGHHHPDYMREAAAAITSKDRKQNVSVVETVVDLKKHLARRP</sequence>
<dbReference type="KEGG" id="aol:S58_59890"/>
<dbReference type="EMBL" id="AP012603">
    <property type="protein sequence ID" value="BAM91965.1"/>
    <property type="molecule type" value="Genomic_DNA"/>
</dbReference>